<dbReference type="PANTHER" id="PTHR45496">
    <property type="entry name" value="CHAPERONE DNAJ-DOMAIN SUPERFAMILY PROTEIN"/>
    <property type="match status" value="1"/>
</dbReference>
<sequence length="381" mass="43562">MCHVHNNDERVSSLLMDLESTMVSLRRQKRLRPCSGSSSGVASLPGFCDNGTSLQASTQEKPDNVHLTPSNNSCGSCLHIAMWLRVTGDASKERDEAIARVAELEKRVGNFVETTTKQEAVIEFMRQQVLEYSSMKREYESKLDGLLNDVSQQRQKAEMWESKCKEQEALHQVKATRLEEFSCHLEEVLKQLGEANADLSEVTQGLHVAREGIEKITGTFTQAEVKVKQLQKSCEMYRVLRDMEKEKHTKVRTAPSAELKEDLQRNENHKQNKDGNMLTREMIKELKKQVMRWSQEKFQEEGEDRDMDGEGSNASREQVEGGDALSFWTICNHCKMYVEYHRIYQSNFLLCQNCHNAFNALEVAPPPQVSRSSSRSSLQQH</sequence>
<evidence type="ECO:0000259" key="3">
    <source>
        <dbReference type="Pfam" id="PF23551"/>
    </source>
</evidence>
<feature type="coiled-coil region" evidence="1">
    <location>
        <begin position="136"/>
        <end position="170"/>
    </location>
</feature>
<evidence type="ECO:0000313" key="4">
    <source>
        <dbReference type="EMBL" id="PRQ25470.1"/>
    </source>
</evidence>
<dbReference type="STRING" id="74649.A0A2P6PU68"/>
<accession>A0A2P6PU68</accession>
<dbReference type="PANTHER" id="PTHR45496:SF1">
    <property type="entry name" value="CHAPERONE DNAJ-DOMAIN SUPERFAMILY PROTEIN"/>
    <property type="match status" value="1"/>
</dbReference>
<dbReference type="Pfam" id="PF23551">
    <property type="entry name" value="Zn_ribbon_20"/>
    <property type="match status" value="1"/>
</dbReference>
<dbReference type="InterPro" id="IPR056988">
    <property type="entry name" value="Zn_ribbon_pln"/>
</dbReference>
<name>A0A2P6PU68_ROSCH</name>
<dbReference type="Proteomes" id="UP000238479">
    <property type="component" value="Chromosome 6"/>
</dbReference>
<reference evidence="4 5" key="1">
    <citation type="journal article" date="2018" name="Nat. Genet.">
        <title>The Rosa genome provides new insights in the design of modern roses.</title>
        <authorList>
            <person name="Bendahmane M."/>
        </authorList>
    </citation>
    <scope>NUCLEOTIDE SEQUENCE [LARGE SCALE GENOMIC DNA]</scope>
    <source>
        <strain evidence="5">cv. Old Blush</strain>
    </source>
</reference>
<organism evidence="4 5">
    <name type="scientific">Rosa chinensis</name>
    <name type="common">China rose</name>
    <dbReference type="NCBI Taxonomy" id="74649"/>
    <lineage>
        <taxon>Eukaryota</taxon>
        <taxon>Viridiplantae</taxon>
        <taxon>Streptophyta</taxon>
        <taxon>Embryophyta</taxon>
        <taxon>Tracheophyta</taxon>
        <taxon>Spermatophyta</taxon>
        <taxon>Magnoliopsida</taxon>
        <taxon>eudicotyledons</taxon>
        <taxon>Gunneridae</taxon>
        <taxon>Pentapetalae</taxon>
        <taxon>rosids</taxon>
        <taxon>fabids</taxon>
        <taxon>Rosales</taxon>
        <taxon>Rosaceae</taxon>
        <taxon>Rosoideae</taxon>
        <taxon>Rosoideae incertae sedis</taxon>
        <taxon>Rosa</taxon>
    </lineage>
</organism>
<evidence type="ECO:0000256" key="2">
    <source>
        <dbReference type="SAM" id="MobiDB-lite"/>
    </source>
</evidence>
<dbReference type="InterPro" id="IPR053052">
    <property type="entry name" value="Imprinting_Balance_Reg"/>
</dbReference>
<evidence type="ECO:0000313" key="5">
    <source>
        <dbReference type="Proteomes" id="UP000238479"/>
    </source>
</evidence>
<dbReference type="AlphaFoldDB" id="A0A2P6PU68"/>
<keyword evidence="5" id="KW-1185">Reference proteome</keyword>
<proteinExistence type="predicted"/>
<dbReference type="Gramene" id="PRQ25470">
    <property type="protein sequence ID" value="PRQ25470"/>
    <property type="gene ID" value="RchiOBHm_Chr6g0284021"/>
</dbReference>
<dbReference type="EMBL" id="PDCK01000044">
    <property type="protein sequence ID" value="PRQ25470.1"/>
    <property type="molecule type" value="Genomic_DNA"/>
</dbReference>
<evidence type="ECO:0000256" key="1">
    <source>
        <dbReference type="SAM" id="Coils"/>
    </source>
</evidence>
<keyword evidence="1" id="KW-0175">Coiled coil</keyword>
<feature type="compositionally biased region" description="Basic and acidic residues" evidence="2">
    <location>
        <begin position="258"/>
        <end position="273"/>
    </location>
</feature>
<feature type="domain" description="Zinc beta-ribbon" evidence="3">
    <location>
        <begin position="327"/>
        <end position="360"/>
    </location>
</feature>
<feature type="region of interest" description="Disordered" evidence="2">
    <location>
        <begin position="294"/>
        <end position="318"/>
    </location>
</feature>
<protein>
    <recommendedName>
        <fullName evidence="3">Zinc beta-ribbon domain-containing protein</fullName>
    </recommendedName>
</protein>
<feature type="region of interest" description="Disordered" evidence="2">
    <location>
        <begin position="246"/>
        <end position="275"/>
    </location>
</feature>
<gene>
    <name evidence="4" type="ORF">RchiOBHm_Chr6g0284021</name>
</gene>
<comment type="caution">
    <text evidence="4">The sequence shown here is derived from an EMBL/GenBank/DDBJ whole genome shotgun (WGS) entry which is preliminary data.</text>
</comment>
<dbReference type="OMA" id="WESKCKE"/>